<proteinExistence type="predicted"/>
<feature type="region of interest" description="Disordered" evidence="1">
    <location>
        <begin position="464"/>
        <end position="509"/>
    </location>
</feature>
<feature type="compositionally biased region" description="Basic and acidic residues" evidence="1">
    <location>
        <begin position="1"/>
        <end position="10"/>
    </location>
</feature>
<keyword evidence="3" id="KW-1185">Reference proteome</keyword>
<evidence type="ECO:0000256" key="1">
    <source>
        <dbReference type="SAM" id="MobiDB-lite"/>
    </source>
</evidence>
<evidence type="ECO:0000313" key="3">
    <source>
        <dbReference type="Proteomes" id="UP001304895"/>
    </source>
</evidence>
<dbReference type="AlphaFoldDB" id="A0AAN6ZBA9"/>
<reference evidence="2" key="2">
    <citation type="submission" date="2023-05" db="EMBL/GenBank/DDBJ databases">
        <authorList>
            <consortium name="Lawrence Berkeley National Laboratory"/>
            <person name="Steindorff A."/>
            <person name="Hensen N."/>
            <person name="Bonometti L."/>
            <person name="Westerberg I."/>
            <person name="Brannstrom I.O."/>
            <person name="Guillou S."/>
            <person name="Cros-Aarteil S."/>
            <person name="Calhoun S."/>
            <person name="Haridas S."/>
            <person name="Kuo A."/>
            <person name="Mondo S."/>
            <person name="Pangilinan J."/>
            <person name="Riley R."/>
            <person name="Labutti K."/>
            <person name="Andreopoulos B."/>
            <person name="Lipzen A."/>
            <person name="Chen C."/>
            <person name="Yanf M."/>
            <person name="Daum C."/>
            <person name="Ng V."/>
            <person name="Clum A."/>
            <person name="Ohm R."/>
            <person name="Martin F."/>
            <person name="Silar P."/>
            <person name="Natvig D."/>
            <person name="Lalanne C."/>
            <person name="Gautier V."/>
            <person name="Ament-Velasquez S.L."/>
            <person name="Kruys A."/>
            <person name="Hutchinson M.I."/>
            <person name="Powell A.J."/>
            <person name="Barry K."/>
            <person name="Miller A.N."/>
            <person name="Grigoriev I.V."/>
            <person name="Debuchy R."/>
            <person name="Gladieux P."/>
            <person name="Thoren M.H."/>
            <person name="Johannesson H."/>
        </authorList>
    </citation>
    <scope>NUCLEOTIDE SEQUENCE</scope>
    <source>
        <strain evidence="2">CBS 123565</strain>
    </source>
</reference>
<reference evidence="2" key="1">
    <citation type="journal article" date="2023" name="Mol. Phylogenet. Evol.">
        <title>Genome-scale phylogeny and comparative genomics of the fungal order Sordariales.</title>
        <authorList>
            <person name="Hensen N."/>
            <person name="Bonometti L."/>
            <person name="Westerberg I."/>
            <person name="Brannstrom I.O."/>
            <person name="Guillou S."/>
            <person name="Cros-Aarteil S."/>
            <person name="Calhoun S."/>
            <person name="Haridas S."/>
            <person name="Kuo A."/>
            <person name="Mondo S."/>
            <person name="Pangilinan J."/>
            <person name="Riley R."/>
            <person name="LaButti K."/>
            <person name="Andreopoulos B."/>
            <person name="Lipzen A."/>
            <person name="Chen C."/>
            <person name="Yan M."/>
            <person name="Daum C."/>
            <person name="Ng V."/>
            <person name="Clum A."/>
            <person name="Steindorff A."/>
            <person name="Ohm R.A."/>
            <person name="Martin F."/>
            <person name="Silar P."/>
            <person name="Natvig D.O."/>
            <person name="Lalanne C."/>
            <person name="Gautier V."/>
            <person name="Ament-Velasquez S.L."/>
            <person name="Kruys A."/>
            <person name="Hutchinson M.I."/>
            <person name="Powell A.J."/>
            <person name="Barry K."/>
            <person name="Miller A.N."/>
            <person name="Grigoriev I.V."/>
            <person name="Debuchy R."/>
            <person name="Gladieux P."/>
            <person name="Hiltunen Thoren M."/>
            <person name="Johannesson H."/>
        </authorList>
    </citation>
    <scope>NUCLEOTIDE SEQUENCE</scope>
    <source>
        <strain evidence="2">CBS 123565</strain>
    </source>
</reference>
<feature type="region of interest" description="Disordered" evidence="1">
    <location>
        <begin position="1"/>
        <end position="81"/>
    </location>
</feature>
<dbReference type="EMBL" id="MU853422">
    <property type="protein sequence ID" value="KAK4131646.1"/>
    <property type="molecule type" value="Genomic_DNA"/>
</dbReference>
<feature type="region of interest" description="Disordered" evidence="1">
    <location>
        <begin position="167"/>
        <end position="191"/>
    </location>
</feature>
<feature type="region of interest" description="Disordered" evidence="1">
    <location>
        <begin position="255"/>
        <end position="274"/>
    </location>
</feature>
<sequence>MMTSAKERPRARFAPIPIETTFERYRKTIPPGELTPSPSPRALSPPFRDKRRFAPQLVESSVRRARRAGDEGPATKYTDKTDITPYTNHIYAPRARKWLGHDEGAESPLSRPRGKGHARRESCDDEIAGGYFDLVARDAQRKMQEAAMSAFPNSGVRIGGAEHFYVREGSDDDSSRGRPLTRGPWNLMQSRRNSSQEDISWAFKEMQEHSQMLNRGRPRDMSRVDTLDLDNMSMDSPPCDAMGLTRTTRTSIVGSPLWRSRPSTDSLEPIGEPHMPLLRAESPLATIGESTMPYIPPISEPIRAIGETYMPYIPSAPAGRAGDMPYVPASQIPPQTSFGHDSPFIPYGQERDLSLERARMQHRRRLKPSPPMLGADLKFRMCPSPKQTKLESDHLWELEQGGTTEEQNRDPTEQHGLWRGFCYTTDQSEKLAPAERPAMITSPLPSASPRDPFAHQFGLWAPVSLSEEPTPPDGTTRVGTISIPRRPSASNGSSHLHPPPEHRTRNNQPKGLHMLQNLQSINEKLKKEKALADLADKIAAEFDDGFVSQVYNYLSLGYPATARQYDEELSKISRITVEELERDDEAIMESLWGGEACVGGERKQVKATGHIMIDSEAKDGVKEEDRCPRWKALKLYVLEWAWQHPDLTAISPLAWGVAERRGSWGN</sequence>
<dbReference type="Proteomes" id="UP001304895">
    <property type="component" value="Unassembled WGS sequence"/>
</dbReference>
<protein>
    <submittedName>
        <fullName evidence="2">Uncharacterized protein</fullName>
    </submittedName>
</protein>
<comment type="caution">
    <text evidence="2">The sequence shown here is derived from an EMBL/GenBank/DDBJ whole genome shotgun (WGS) entry which is preliminary data.</text>
</comment>
<evidence type="ECO:0000313" key="2">
    <source>
        <dbReference type="EMBL" id="KAK4131646.1"/>
    </source>
</evidence>
<feature type="compositionally biased region" description="Basic and acidic residues" evidence="1">
    <location>
        <begin position="167"/>
        <end position="176"/>
    </location>
</feature>
<feature type="region of interest" description="Disordered" evidence="1">
    <location>
        <begin position="99"/>
        <end position="122"/>
    </location>
</feature>
<gene>
    <name evidence="2" type="ORF">BT67DRAFT_145420</name>
</gene>
<organism evidence="2 3">
    <name type="scientific">Trichocladium antarcticum</name>
    <dbReference type="NCBI Taxonomy" id="1450529"/>
    <lineage>
        <taxon>Eukaryota</taxon>
        <taxon>Fungi</taxon>
        <taxon>Dikarya</taxon>
        <taxon>Ascomycota</taxon>
        <taxon>Pezizomycotina</taxon>
        <taxon>Sordariomycetes</taxon>
        <taxon>Sordariomycetidae</taxon>
        <taxon>Sordariales</taxon>
        <taxon>Chaetomiaceae</taxon>
        <taxon>Trichocladium</taxon>
    </lineage>
</organism>
<accession>A0AAN6ZBA9</accession>
<name>A0AAN6ZBA9_9PEZI</name>